<dbReference type="InterPro" id="IPR051800">
    <property type="entry name" value="PqiA-PqiB_transport"/>
</dbReference>
<proteinExistence type="predicted"/>
<protein>
    <submittedName>
        <fullName evidence="8">MlaD family protein</fullName>
    </submittedName>
</protein>
<evidence type="ECO:0000259" key="7">
    <source>
        <dbReference type="Pfam" id="PF02470"/>
    </source>
</evidence>
<keyword evidence="3" id="KW-0997">Cell inner membrane</keyword>
<dbReference type="PANTHER" id="PTHR30462">
    <property type="entry name" value="INTERMEMBRANE TRANSPORT PROTEIN PQIB-RELATED"/>
    <property type="match status" value="1"/>
</dbReference>
<keyword evidence="5" id="KW-1133">Transmembrane helix</keyword>
<keyword evidence="4" id="KW-0812">Transmembrane</keyword>
<dbReference type="Proteomes" id="UP001163624">
    <property type="component" value="Chromosome"/>
</dbReference>
<evidence type="ECO:0000313" key="8">
    <source>
        <dbReference type="EMBL" id="WAI48772.1"/>
    </source>
</evidence>
<feature type="domain" description="Mce/MlaD" evidence="7">
    <location>
        <begin position="155"/>
        <end position="220"/>
    </location>
</feature>
<feature type="domain" description="Mce/MlaD" evidence="7">
    <location>
        <begin position="631"/>
        <end position="691"/>
    </location>
</feature>
<evidence type="ECO:0000256" key="6">
    <source>
        <dbReference type="ARBA" id="ARBA00023136"/>
    </source>
</evidence>
<comment type="subcellular location">
    <subcellularLocation>
        <location evidence="1">Cell inner membrane</location>
    </subcellularLocation>
</comment>
<evidence type="ECO:0000256" key="4">
    <source>
        <dbReference type="ARBA" id="ARBA00022692"/>
    </source>
</evidence>
<dbReference type="Pfam" id="PF02470">
    <property type="entry name" value="MlaD"/>
    <property type="match status" value="6"/>
</dbReference>
<dbReference type="RefSeq" id="WP_254476798.1">
    <property type="nucleotide sequence ID" value="NZ_CP113432.1"/>
</dbReference>
<feature type="domain" description="Mce/MlaD" evidence="7">
    <location>
        <begin position="43"/>
        <end position="131"/>
    </location>
</feature>
<evidence type="ECO:0000256" key="2">
    <source>
        <dbReference type="ARBA" id="ARBA00022475"/>
    </source>
</evidence>
<name>A0ABY6ZW30_9PSED</name>
<feature type="domain" description="Mce/MlaD" evidence="7">
    <location>
        <begin position="516"/>
        <end position="605"/>
    </location>
</feature>
<evidence type="ECO:0000256" key="5">
    <source>
        <dbReference type="ARBA" id="ARBA00022989"/>
    </source>
</evidence>
<evidence type="ECO:0000256" key="1">
    <source>
        <dbReference type="ARBA" id="ARBA00004533"/>
    </source>
</evidence>
<organism evidence="8 9">
    <name type="scientific">Pseudomonas triclosanedens</name>
    <dbReference type="NCBI Taxonomy" id="2961893"/>
    <lineage>
        <taxon>Bacteria</taxon>
        <taxon>Pseudomonadati</taxon>
        <taxon>Pseudomonadota</taxon>
        <taxon>Gammaproteobacteria</taxon>
        <taxon>Pseudomonadales</taxon>
        <taxon>Pseudomonadaceae</taxon>
        <taxon>Pseudomonas</taxon>
    </lineage>
</organism>
<feature type="domain" description="Mce/MlaD" evidence="7">
    <location>
        <begin position="278"/>
        <end position="367"/>
    </location>
</feature>
<keyword evidence="2" id="KW-1003">Cell membrane</keyword>
<dbReference type="EMBL" id="CP113432">
    <property type="protein sequence ID" value="WAI48772.1"/>
    <property type="molecule type" value="Genomic_DNA"/>
</dbReference>
<keyword evidence="9" id="KW-1185">Reference proteome</keyword>
<reference evidence="8" key="1">
    <citation type="submission" date="2022-11" db="EMBL/GenBank/DDBJ databases">
        <title>Pseudomonas triclosanedens sp. nov., a triclosan degrader isolated from activated sludge.</title>
        <authorList>
            <person name="Yin Y."/>
            <person name="Lu Z."/>
        </authorList>
    </citation>
    <scope>NUCLEOTIDE SEQUENCE</scope>
    <source>
        <strain evidence="8">ZM23</strain>
    </source>
</reference>
<feature type="domain" description="Mce/MlaD" evidence="7">
    <location>
        <begin position="393"/>
        <end position="455"/>
    </location>
</feature>
<accession>A0ABY6ZW30</accession>
<evidence type="ECO:0000256" key="3">
    <source>
        <dbReference type="ARBA" id="ARBA00022519"/>
    </source>
</evidence>
<keyword evidence="6" id="KW-0472">Membrane</keyword>
<dbReference type="InterPro" id="IPR003399">
    <property type="entry name" value="Mce/MlaD"/>
</dbReference>
<dbReference type="PANTHER" id="PTHR30462:SF0">
    <property type="entry name" value="INTERMEMBRANE TRANSPORT PROTEIN YEBT"/>
    <property type="match status" value="1"/>
</dbReference>
<sequence>MSDLPTPKMRKTSNWSAIWILPLIALAIGAWLAWRAYDQAGIMINIQFESGEGIQANKTEVIFKGIGVGKVIDLHVNKPTLGVTAVVEMRKEAAEYLSKRTRFWLVKPRVSLAGVTGLETLVSGNYIAIDPVKGDQEKNFVALKEPPPLSDALPGLHLTLKADRLGSLEQGSPIYYRQIQVGQVKSYQLAEDQKTVVVKVHIEPAYANLVRKHTRFWNASGITLSGSLSGLKLRTESLATIAAGGIAFSTPDNYPDSPPTDPSKPFRLYEDFDAAQAGLSVKLKVSDVSGLTPGSTPVMYNGVQVGTVKSIDMDKDFNGATATLSMDPRTEDFLNGDTEFWMVKPSISLAGITGLEALVKGNYISVRFAKTGEPTRDFVIRPKAPPLNLDSPGLHLVLTTDKLGSLEVGTPILYRQMKVGSVQSYQLSRRDPSRLVIGVHIEPEYANLVNTSSRFWNVSGVTVSGGLDGIKLKSESLQTLIAGGIAFDTPDPKAPPVTKVRRFALFESDEVAHAKGQMIELRAASADGLKEGTTLRYKGLEVGRIEQVDLSRDLATVQLKARLTRAADSIARQGTRFWVVKPEVGLSGVANLGTIVSGQYIEVLPTDKPGQAQTSFSLLDSEPNRLLDADGLRLTLSAARRGSLKPGVPVTYREVQVGKVTSFELGETGDRVLIHIIVEPRYAPLVRTGSRFWNTSGVGVDAGLFKGVKVRTESFETILAGGVAFATPNNAEMGAPAKPGQTFALFDEYEDAWLDWAPKIPLGKAK</sequence>
<evidence type="ECO:0000313" key="9">
    <source>
        <dbReference type="Proteomes" id="UP001163624"/>
    </source>
</evidence>
<gene>
    <name evidence="8" type="ORF">OU419_23920</name>
</gene>